<name>A0A1L7ADI9_9PROT</name>
<dbReference type="EMBL" id="CP015583">
    <property type="protein sequence ID" value="APT56858.1"/>
    <property type="molecule type" value="Genomic_DNA"/>
</dbReference>
<accession>A0A1L7ADI9</accession>
<dbReference type="Pfam" id="PF01890">
    <property type="entry name" value="CbiG_C"/>
    <property type="match status" value="1"/>
</dbReference>
<evidence type="ECO:0000313" key="2">
    <source>
        <dbReference type="EMBL" id="APT56858.1"/>
    </source>
</evidence>
<dbReference type="InterPro" id="IPR036518">
    <property type="entry name" value="CobE/GbiG_C_sf"/>
</dbReference>
<dbReference type="STRING" id="257708.RGI145_06820"/>
<evidence type="ECO:0000259" key="1">
    <source>
        <dbReference type="Pfam" id="PF01890"/>
    </source>
</evidence>
<dbReference type="Gene3D" id="3.30.420.180">
    <property type="entry name" value="CobE/GbiG C-terminal domain"/>
    <property type="match status" value="1"/>
</dbReference>
<sequence>MGGGEAMREVFAGIGCRPLCPAEEIVALLRRAETLAGCRATRLGIPDFRTGAPGPREAAGRLGLPIQPIPRAALEAEQPRCPTRSGASLRATGLASVAEAAALALAGPGGRLVLPRIASANATCALATGPA</sequence>
<dbReference type="SUPFAM" id="SSF159664">
    <property type="entry name" value="CobE/GbiG C-terminal domain-like"/>
    <property type="match status" value="1"/>
</dbReference>
<protein>
    <recommendedName>
        <fullName evidence="1">CobE/GbiG C-terminal domain-containing protein</fullName>
    </recommendedName>
</protein>
<dbReference type="InterPro" id="IPR002750">
    <property type="entry name" value="CobE/GbiG_C"/>
</dbReference>
<dbReference type="GO" id="GO:0009236">
    <property type="term" value="P:cobalamin biosynthetic process"/>
    <property type="evidence" value="ECO:0007669"/>
    <property type="project" value="InterPro"/>
</dbReference>
<dbReference type="eggNOG" id="COG2073">
    <property type="taxonomic scope" value="Bacteria"/>
</dbReference>
<organism evidence="2 3">
    <name type="scientific">Roseomonas gilardii</name>
    <dbReference type="NCBI Taxonomy" id="257708"/>
    <lineage>
        <taxon>Bacteria</taxon>
        <taxon>Pseudomonadati</taxon>
        <taxon>Pseudomonadota</taxon>
        <taxon>Alphaproteobacteria</taxon>
        <taxon>Acetobacterales</taxon>
        <taxon>Roseomonadaceae</taxon>
        <taxon>Roseomonas</taxon>
    </lineage>
</organism>
<feature type="domain" description="CobE/GbiG C-terminal" evidence="1">
    <location>
        <begin position="11"/>
        <end position="127"/>
    </location>
</feature>
<evidence type="ECO:0000313" key="3">
    <source>
        <dbReference type="Proteomes" id="UP000185494"/>
    </source>
</evidence>
<dbReference type="Proteomes" id="UP000185494">
    <property type="component" value="Chromosome 1"/>
</dbReference>
<reference evidence="2 3" key="1">
    <citation type="submission" date="2016-05" db="EMBL/GenBank/DDBJ databases">
        <title>Complete Genome and Methylome Analysis of Psychrotrophic Bacterial Isolates from Antarctic Lake Untersee.</title>
        <authorList>
            <person name="Fomenkov A."/>
            <person name="Akimov V.N."/>
            <person name="Vasilyeva L.V."/>
            <person name="Andersen D."/>
            <person name="Vincze T."/>
            <person name="Roberts R.J."/>
        </authorList>
    </citation>
    <scope>NUCLEOTIDE SEQUENCE [LARGE SCALE GENOMIC DNA]</scope>
    <source>
        <strain evidence="2 3">U14-5</strain>
    </source>
</reference>
<dbReference type="KEGG" id="rgi:RGI145_06820"/>
<dbReference type="AlphaFoldDB" id="A0A1L7ADI9"/>
<gene>
    <name evidence="2" type="ORF">RGI145_06820</name>
</gene>
<proteinExistence type="predicted"/>